<protein>
    <submittedName>
        <fullName evidence="2">NnrS family protein</fullName>
    </submittedName>
</protein>
<keyword evidence="1" id="KW-1133">Transmembrane helix</keyword>
<keyword evidence="1" id="KW-0472">Membrane</keyword>
<organism evidence="2 3">
    <name type="scientific">Dechloromonas agitata</name>
    <dbReference type="NCBI Taxonomy" id="73030"/>
    <lineage>
        <taxon>Bacteria</taxon>
        <taxon>Pseudomonadati</taxon>
        <taxon>Pseudomonadota</taxon>
        <taxon>Betaproteobacteria</taxon>
        <taxon>Rhodocyclales</taxon>
        <taxon>Azonexaceae</taxon>
        <taxon>Dechloromonas</taxon>
    </lineage>
</organism>
<name>A0A930BTP2_9RHOO</name>
<reference evidence="2" key="1">
    <citation type="submission" date="2020-04" db="EMBL/GenBank/DDBJ databases">
        <title>Deep metagenomics examines the oral microbiome during advanced dental caries in children, revealing novel taxa and co-occurrences with host molecules.</title>
        <authorList>
            <person name="Baker J.L."/>
            <person name="Morton J.T."/>
            <person name="Dinis M."/>
            <person name="Alvarez R."/>
            <person name="Tran N.C."/>
            <person name="Knight R."/>
            <person name="Edlund A."/>
        </authorList>
    </citation>
    <scope>NUCLEOTIDE SEQUENCE</scope>
    <source>
        <strain evidence="2">JCVI_32_bin.24</strain>
    </source>
</reference>
<dbReference type="Proteomes" id="UP000718593">
    <property type="component" value="Unassembled WGS sequence"/>
</dbReference>
<sequence>MFRHTHPLWLVGFRPFFALACLAGLSLPLLWAMIFSGILPAPTAPFSSVQWHAHEMFFGFGWAVLGGFLLTSTKNWVNIRGYHGPALMVLAGAWIVERLAMSFGGNWPLPLAMLANNAFLGTIAAMLLWTLIRYRSQDSYRDNAFFMLMLPAFLIAKYLMLYGNNFTAGYGMAIALFRLAFLVMLERTLTQFMKGVFQVQILRQPKLDMPIKLLGLLLVVEPFLPRPLTAGLSLALAVLLAIRFVFWKPQLAFKRIDIGIMYIGYLAIVGQLLIEALGHLVNFVWIGSVSVHLFTFGAMGCVIPAMIMRISKGHTGRKVVFDALDRAVLYVMIAALAIRVVVPQLAPGAYLACIHASATCWLLAFGILAVRYIPLLMQPRIDGREH</sequence>
<comment type="caution">
    <text evidence="2">The sequence shown here is derived from an EMBL/GenBank/DDBJ whole genome shotgun (WGS) entry which is preliminary data.</text>
</comment>
<evidence type="ECO:0000256" key="1">
    <source>
        <dbReference type="SAM" id="Phobius"/>
    </source>
</evidence>
<keyword evidence="1" id="KW-0812">Transmembrane</keyword>
<feature type="transmembrane region" description="Helical" evidence="1">
    <location>
        <begin position="348"/>
        <end position="370"/>
    </location>
</feature>
<feature type="transmembrane region" description="Helical" evidence="1">
    <location>
        <begin position="82"/>
        <end position="101"/>
    </location>
</feature>
<accession>A0A930BTP2</accession>
<feature type="transmembrane region" description="Helical" evidence="1">
    <location>
        <begin position="16"/>
        <end position="39"/>
    </location>
</feature>
<evidence type="ECO:0000313" key="2">
    <source>
        <dbReference type="EMBL" id="MBF1165489.1"/>
    </source>
</evidence>
<feature type="transmembrane region" description="Helical" evidence="1">
    <location>
        <begin position="283"/>
        <end position="307"/>
    </location>
</feature>
<dbReference type="EMBL" id="JABZMI010000215">
    <property type="protein sequence ID" value="MBF1165489.1"/>
    <property type="molecule type" value="Genomic_DNA"/>
</dbReference>
<gene>
    <name evidence="2" type="ORF">HXL68_10645</name>
</gene>
<feature type="transmembrane region" description="Helical" evidence="1">
    <location>
        <begin position="51"/>
        <end position="70"/>
    </location>
</feature>
<evidence type="ECO:0000313" key="3">
    <source>
        <dbReference type="Proteomes" id="UP000718593"/>
    </source>
</evidence>
<feature type="transmembrane region" description="Helical" evidence="1">
    <location>
        <begin position="258"/>
        <end position="277"/>
    </location>
</feature>
<dbReference type="InterPro" id="IPR010266">
    <property type="entry name" value="NnrS"/>
</dbReference>
<feature type="transmembrane region" description="Helical" evidence="1">
    <location>
        <begin position="319"/>
        <end position="342"/>
    </location>
</feature>
<dbReference type="AlphaFoldDB" id="A0A930BTP2"/>
<feature type="transmembrane region" description="Helical" evidence="1">
    <location>
        <begin position="230"/>
        <end position="246"/>
    </location>
</feature>
<feature type="transmembrane region" description="Helical" evidence="1">
    <location>
        <begin position="144"/>
        <end position="162"/>
    </location>
</feature>
<dbReference type="Pfam" id="PF05940">
    <property type="entry name" value="NnrS"/>
    <property type="match status" value="1"/>
</dbReference>
<feature type="transmembrane region" description="Helical" evidence="1">
    <location>
        <begin position="107"/>
        <end position="132"/>
    </location>
</feature>
<proteinExistence type="predicted"/>